<evidence type="ECO:0000256" key="1">
    <source>
        <dbReference type="SAM" id="Phobius"/>
    </source>
</evidence>
<accession>A0A8J6J0F3</accession>
<evidence type="ECO:0000313" key="3">
    <source>
        <dbReference type="Proteomes" id="UP000628736"/>
    </source>
</evidence>
<feature type="transmembrane region" description="Helical" evidence="1">
    <location>
        <begin position="196"/>
        <end position="217"/>
    </location>
</feature>
<evidence type="ECO:0000313" key="2">
    <source>
        <dbReference type="EMBL" id="MBC5721339.1"/>
    </source>
</evidence>
<protein>
    <submittedName>
        <fullName evidence="2">DUF554 domain-containing protein</fullName>
    </submittedName>
</protein>
<name>A0A8J6J0F3_9FIRM</name>
<dbReference type="PANTHER" id="PTHR36111">
    <property type="entry name" value="INNER MEMBRANE PROTEIN-RELATED"/>
    <property type="match status" value="1"/>
</dbReference>
<dbReference type="Proteomes" id="UP000628736">
    <property type="component" value="Unassembled WGS sequence"/>
</dbReference>
<organism evidence="2 3">
    <name type="scientific">Flintibacter hominis</name>
    <dbReference type="NCBI Taxonomy" id="2763048"/>
    <lineage>
        <taxon>Bacteria</taxon>
        <taxon>Bacillati</taxon>
        <taxon>Bacillota</taxon>
        <taxon>Clostridia</taxon>
        <taxon>Eubacteriales</taxon>
        <taxon>Flintibacter</taxon>
    </lineage>
</organism>
<feature type="transmembrane region" description="Helical" evidence="1">
    <location>
        <begin position="172"/>
        <end position="190"/>
    </location>
</feature>
<reference evidence="2" key="1">
    <citation type="submission" date="2020-08" db="EMBL/GenBank/DDBJ databases">
        <title>Genome public.</title>
        <authorList>
            <person name="Liu C."/>
            <person name="Sun Q."/>
        </authorList>
    </citation>
    <scope>NUCLEOTIDE SEQUENCE</scope>
    <source>
        <strain evidence="2">NSJ-23</strain>
    </source>
</reference>
<feature type="transmembrane region" description="Helical" evidence="1">
    <location>
        <begin position="35"/>
        <end position="52"/>
    </location>
</feature>
<feature type="transmembrane region" description="Helical" evidence="1">
    <location>
        <begin position="113"/>
        <end position="135"/>
    </location>
</feature>
<comment type="caution">
    <text evidence="2">The sequence shown here is derived from an EMBL/GenBank/DDBJ whole genome shotgun (WGS) entry which is preliminary data.</text>
</comment>
<dbReference type="PANTHER" id="PTHR36111:SF2">
    <property type="entry name" value="INNER MEMBRANE PROTEIN"/>
    <property type="match status" value="1"/>
</dbReference>
<keyword evidence="1" id="KW-1133">Transmembrane helix</keyword>
<dbReference type="RefSeq" id="WP_186851848.1">
    <property type="nucleotide sequence ID" value="NZ_JACOPO010000001.1"/>
</dbReference>
<keyword evidence="1" id="KW-0812">Transmembrane</keyword>
<dbReference type="Pfam" id="PF04474">
    <property type="entry name" value="DUF554"/>
    <property type="match status" value="1"/>
</dbReference>
<proteinExistence type="predicted"/>
<keyword evidence="3" id="KW-1185">Reference proteome</keyword>
<feature type="transmembrane region" description="Helical" evidence="1">
    <location>
        <begin position="72"/>
        <end position="92"/>
    </location>
</feature>
<dbReference type="AlphaFoldDB" id="A0A8J6J0F3"/>
<dbReference type="InterPro" id="IPR007563">
    <property type="entry name" value="DUF554"/>
</dbReference>
<dbReference type="EMBL" id="JACOPO010000001">
    <property type="protein sequence ID" value="MBC5721339.1"/>
    <property type="molecule type" value="Genomic_DNA"/>
</dbReference>
<feature type="transmembrane region" description="Helical" evidence="1">
    <location>
        <begin position="6"/>
        <end position="23"/>
    </location>
</feature>
<keyword evidence="1" id="KW-0472">Membrane</keyword>
<gene>
    <name evidence="2" type="ORF">H8S11_00665</name>
</gene>
<sequence length="241" mass="24572">MAGIGTVVNVLAILAGGCAGLVLKGGLKARYQQAVIQAMGLCIIFIGGAGTLNGMLSVRDGVLTGLDTRGTLGMILALAAGSLLGEWLDLDGRMERLGGWLKEKASRGEDSQFIQGFVTASLTVCVGAMAIVGSIQDGMTGDPSTLFTKSVLDLIIVMIFSSTYGKGAVFSALPVGVLQGTVTLCAGLLAPVFSPAVVNNLSFLGSILIFCVGVNLAFGNKFKVANLLPALVVGALYTALV</sequence>